<reference evidence="2" key="2">
    <citation type="journal article" date="2015" name="Data Brief">
        <title>Shoot transcriptome of the giant reed, Arundo donax.</title>
        <authorList>
            <person name="Barrero R.A."/>
            <person name="Guerrero F.D."/>
            <person name="Moolhuijzen P."/>
            <person name="Goolsby J.A."/>
            <person name="Tidwell J."/>
            <person name="Bellgard S.E."/>
            <person name="Bellgard M.I."/>
        </authorList>
    </citation>
    <scope>NUCLEOTIDE SEQUENCE</scope>
    <source>
        <tissue evidence="2">Shoot tissue taken approximately 20 cm above the soil surface</tissue>
    </source>
</reference>
<feature type="region of interest" description="Disordered" evidence="1">
    <location>
        <begin position="1"/>
        <end position="25"/>
    </location>
</feature>
<accession>A0A0A8YKH2</accession>
<dbReference type="EMBL" id="GBRH01272060">
    <property type="protein sequence ID" value="JAD25835.1"/>
    <property type="molecule type" value="Transcribed_RNA"/>
</dbReference>
<evidence type="ECO:0000256" key="1">
    <source>
        <dbReference type="SAM" id="MobiDB-lite"/>
    </source>
</evidence>
<proteinExistence type="predicted"/>
<dbReference type="AlphaFoldDB" id="A0A0A8YKH2"/>
<name>A0A0A8YKH2_ARUDO</name>
<reference evidence="2" key="1">
    <citation type="submission" date="2014-09" db="EMBL/GenBank/DDBJ databases">
        <authorList>
            <person name="Magalhaes I.L.F."/>
            <person name="Oliveira U."/>
            <person name="Santos F.R."/>
            <person name="Vidigal T.H.D.A."/>
            <person name="Brescovit A.D."/>
            <person name="Santos A.J."/>
        </authorList>
    </citation>
    <scope>NUCLEOTIDE SEQUENCE</scope>
    <source>
        <tissue evidence="2">Shoot tissue taken approximately 20 cm above the soil surface</tissue>
    </source>
</reference>
<organism evidence="2">
    <name type="scientific">Arundo donax</name>
    <name type="common">Giant reed</name>
    <name type="synonym">Donax arundinaceus</name>
    <dbReference type="NCBI Taxonomy" id="35708"/>
    <lineage>
        <taxon>Eukaryota</taxon>
        <taxon>Viridiplantae</taxon>
        <taxon>Streptophyta</taxon>
        <taxon>Embryophyta</taxon>
        <taxon>Tracheophyta</taxon>
        <taxon>Spermatophyta</taxon>
        <taxon>Magnoliopsida</taxon>
        <taxon>Liliopsida</taxon>
        <taxon>Poales</taxon>
        <taxon>Poaceae</taxon>
        <taxon>PACMAD clade</taxon>
        <taxon>Arundinoideae</taxon>
        <taxon>Arundineae</taxon>
        <taxon>Arundo</taxon>
    </lineage>
</organism>
<sequence>MTMTPTKQQRRRNMREPQKLASLDL</sequence>
<evidence type="ECO:0000313" key="2">
    <source>
        <dbReference type="EMBL" id="JAD25835.1"/>
    </source>
</evidence>
<protein>
    <submittedName>
        <fullName evidence="2">Uncharacterized protein</fullName>
    </submittedName>
</protein>